<dbReference type="Proteomes" id="UP000821866">
    <property type="component" value="Chromosome 2"/>
</dbReference>
<evidence type="ECO:0008006" key="3">
    <source>
        <dbReference type="Google" id="ProtNLM"/>
    </source>
</evidence>
<reference evidence="1" key="2">
    <citation type="submission" date="2021-09" db="EMBL/GenBank/DDBJ databases">
        <authorList>
            <person name="Jia N."/>
            <person name="Wang J."/>
            <person name="Shi W."/>
            <person name="Du L."/>
            <person name="Sun Y."/>
            <person name="Zhan W."/>
            <person name="Jiang J."/>
            <person name="Wang Q."/>
            <person name="Zhang B."/>
            <person name="Ji P."/>
            <person name="Sakyi L.B."/>
            <person name="Cui X."/>
            <person name="Yuan T."/>
            <person name="Jiang B."/>
            <person name="Yang W."/>
            <person name="Lam T.T.-Y."/>
            <person name="Chang Q."/>
            <person name="Ding S."/>
            <person name="Wang X."/>
            <person name="Zhu J."/>
            <person name="Ruan X."/>
            <person name="Zhao L."/>
            <person name="Wei J."/>
            <person name="Que T."/>
            <person name="Du C."/>
            <person name="Cheng J."/>
            <person name="Dai P."/>
            <person name="Han X."/>
            <person name="Huang E."/>
            <person name="Gao Y."/>
            <person name="Liu J."/>
            <person name="Shao H."/>
            <person name="Ye R."/>
            <person name="Li L."/>
            <person name="Wei W."/>
            <person name="Wang X."/>
            <person name="Wang C."/>
            <person name="Huo Q."/>
            <person name="Li W."/>
            <person name="Guo W."/>
            <person name="Chen H."/>
            <person name="Chen S."/>
            <person name="Zhou L."/>
            <person name="Zhou L."/>
            <person name="Ni X."/>
            <person name="Tian J."/>
            <person name="Zhou Y."/>
            <person name="Sheng Y."/>
            <person name="Liu T."/>
            <person name="Pan Y."/>
            <person name="Xia L."/>
            <person name="Li J."/>
            <person name="Zhao F."/>
            <person name="Cao W."/>
        </authorList>
    </citation>
    <scope>NUCLEOTIDE SEQUENCE</scope>
    <source>
        <strain evidence="1">Rmic-2018</strain>
        <tissue evidence="1">Larvae</tissue>
    </source>
</reference>
<dbReference type="AlphaFoldDB" id="A0A9J6EG81"/>
<keyword evidence="2" id="KW-1185">Reference proteome</keyword>
<evidence type="ECO:0000313" key="1">
    <source>
        <dbReference type="EMBL" id="KAH8033220.1"/>
    </source>
</evidence>
<sequence length="108" mass="12470">MIKRAKGKKLSALERYHRSGSEIAGCAKLNEDGMWTVPSQSTKGHSYTVTKVMDDACWPLRCKECAVCVHTYRLRRQRHLRRRPLLHLVGQMRMKLKQTALSTTLFVL</sequence>
<proteinExistence type="predicted"/>
<dbReference type="EMBL" id="JABSTU010000004">
    <property type="protein sequence ID" value="KAH8033220.1"/>
    <property type="molecule type" value="Genomic_DNA"/>
</dbReference>
<comment type="caution">
    <text evidence="1">The sequence shown here is derived from an EMBL/GenBank/DDBJ whole genome shotgun (WGS) entry which is preliminary data.</text>
</comment>
<accession>A0A9J6EG81</accession>
<evidence type="ECO:0000313" key="2">
    <source>
        <dbReference type="Proteomes" id="UP000821866"/>
    </source>
</evidence>
<protein>
    <recommendedName>
        <fullName evidence="3">Tick transposon</fullName>
    </recommendedName>
</protein>
<gene>
    <name evidence="1" type="ORF">HPB51_008430</name>
</gene>
<reference evidence="1" key="1">
    <citation type="journal article" date="2020" name="Cell">
        <title>Large-Scale Comparative Analyses of Tick Genomes Elucidate Their Genetic Diversity and Vector Capacities.</title>
        <authorList>
            <consortium name="Tick Genome and Microbiome Consortium (TIGMIC)"/>
            <person name="Jia N."/>
            <person name="Wang J."/>
            <person name="Shi W."/>
            <person name="Du L."/>
            <person name="Sun Y."/>
            <person name="Zhan W."/>
            <person name="Jiang J.F."/>
            <person name="Wang Q."/>
            <person name="Zhang B."/>
            <person name="Ji P."/>
            <person name="Bell-Sakyi L."/>
            <person name="Cui X.M."/>
            <person name="Yuan T.T."/>
            <person name="Jiang B.G."/>
            <person name="Yang W.F."/>
            <person name="Lam T.T."/>
            <person name="Chang Q.C."/>
            <person name="Ding S.J."/>
            <person name="Wang X.J."/>
            <person name="Zhu J.G."/>
            <person name="Ruan X.D."/>
            <person name="Zhao L."/>
            <person name="Wei J.T."/>
            <person name="Ye R.Z."/>
            <person name="Que T.C."/>
            <person name="Du C.H."/>
            <person name="Zhou Y.H."/>
            <person name="Cheng J.X."/>
            <person name="Dai P.F."/>
            <person name="Guo W.B."/>
            <person name="Han X.H."/>
            <person name="Huang E.J."/>
            <person name="Li L.F."/>
            <person name="Wei W."/>
            <person name="Gao Y.C."/>
            <person name="Liu J.Z."/>
            <person name="Shao H.Z."/>
            <person name="Wang X."/>
            <person name="Wang C.C."/>
            <person name="Yang T.C."/>
            <person name="Huo Q.B."/>
            <person name="Li W."/>
            <person name="Chen H.Y."/>
            <person name="Chen S.E."/>
            <person name="Zhou L.G."/>
            <person name="Ni X.B."/>
            <person name="Tian J.H."/>
            <person name="Sheng Y."/>
            <person name="Liu T."/>
            <person name="Pan Y.S."/>
            <person name="Xia L.Y."/>
            <person name="Li J."/>
            <person name="Zhao F."/>
            <person name="Cao W.C."/>
        </authorList>
    </citation>
    <scope>NUCLEOTIDE SEQUENCE</scope>
    <source>
        <strain evidence="1">Rmic-2018</strain>
    </source>
</reference>
<name>A0A9J6EG81_RHIMP</name>
<organism evidence="1 2">
    <name type="scientific">Rhipicephalus microplus</name>
    <name type="common">Cattle tick</name>
    <name type="synonym">Boophilus microplus</name>
    <dbReference type="NCBI Taxonomy" id="6941"/>
    <lineage>
        <taxon>Eukaryota</taxon>
        <taxon>Metazoa</taxon>
        <taxon>Ecdysozoa</taxon>
        <taxon>Arthropoda</taxon>
        <taxon>Chelicerata</taxon>
        <taxon>Arachnida</taxon>
        <taxon>Acari</taxon>
        <taxon>Parasitiformes</taxon>
        <taxon>Ixodida</taxon>
        <taxon>Ixodoidea</taxon>
        <taxon>Ixodidae</taxon>
        <taxon>Rhipicephalinae</taxon>
        <taxon>Rhipicephalus</taxon>
        <taxon>Boophilus</taxon>
    </lineage>
</organism>